<dbReference type="GO" id="GO:0003677">
    <property type="term" value="F:DNA binding"/>
    <property type="evidence" value="ECO:0007669"/>
    <property type="project" value="UniProtKB-KW"/>
</dbReference>
<proteinExistence type="predicted"/>
<dbReference type="Proteomes" id="UP000254889">
    <property type="component" value="Chromosome"/>
</dbReference>
<evidence type="ECO:0000256" key="3">
    <source>
        <dbReference type="ARBA" id="ARBA00023163"/>
    </source>
</evidence>
<evidence type="ECO:0000256" key="2">
    <source>
        <dbReference type="ARBA" id="ARBA00023125"/>
    </source>
</evidence>
<evidence type="ECO:0000313" key="8">
    <source>
        <dbReference type="Proteomes" id="UP000254889"/>
    </source>
</evidence>
<evidence type="ECO:0000259" key="6">
    <source>
        <dbReference type="PROSITE" id="PS51078"/>
    </source>
</evidence>
<evidence type="ECO:0000256" key="4">
    <source>
        <dbReference type="SAM" id="MobiDB-lite"/>
    </source>
</evidence>
<keyword evidence="1" id="KW-0805">Transcription regulation</keyword>
<dbReference type="PANTHER" id="PTHR30136:SF24">
    <property type="entry name" value="HTH-TYPE TRANSCRIPTIONAL REPRESSOR ALLR"/>
    <property type="match status" value="1"/>
</dbReference>
<dbReference type="KEGG" id="ptaw:DW352_12765"/>
<dbReference type="GO" id="GO:0045892">
    <property type="term" value="P:negative regulation of DNA-templated transcription"/>
    <property type="evidence" value="ECO:0007669"/>
    <property type="project" value="TreeGrafter"/>
</dbReference>
<dbReference type="Pfam" id="PF01614">
    <property type="entry name" value="IclR_C"/>
    <property type="match status" value="1"/>
</dbReference>
<dbReference type="InterPro" id="IPR029016">
    <property type="entry name" value="GAF-like_dom_sf"/>
</dbReference>
<dbReference type="InterPro" id="IPR036388">
    <property type="entry name" value="WH-like_DNA-bd_sf"/>
</dbReference>
<keyword evidence="3" id="KW-0804">Transcription</keyword>
<dbReference type="SMART" id="SM00346">
    <property type="entry name" value="HTH_ICLR"/>
    <property type="match status" value="1"/>
</dbReference>
<sequence>MDATILPGPGAKARPPRPRAEGERHSIQSVDRALFLLETIAEAGGETTLTDLANRTGLNISTCHHLLATLIQRGFVAKVPGRRLYALGARILYLGHACLQVDLPRRAQPYMEAVNRATGETVHLAALQGDSIVTLAVRAARHAVRVDTGKIGKMDAPHATSMGKAILAWLPEDEIHRILAHGMKRCTDNTITEFPVLLESLRHVRRNGYALEREEFLPGVLCIGAAIRDQAGTVIGGISASMPLMRATEEHIALLRDELVGATKALSAEFGAPNALNNNQQAIAS</sequence>
<dbReference type="PROSITE" id="PS51077">
    <property type="entry name" value="HTH_ICLR"/>
    <property type="match status" value="1"/>
</dbReference>
<reference evidence="7 8" key="1">
    <citation type="submission" date="2018-07" db="EMBL/GenBank/DDBJ databases">
        <authorList>
            <person name="Quirk P.G."/>
            <person name="Krulwich T.A."/>
        </authorList>
    </citation>
    <scope>NUCLEOTIDE SEQUENCE [LARGE SCALE GENOMIC DNA]</scope>
    <source>
        <strain evidence="7 8">CC-BB4</strain>
    </source>
</reference>
<dbReference type="Gene3D" id="3.30.450.40">
    <property type="match status" value="1"/>
</dbReference>
<protein>
    <submittedName>
        <fullName evidence="7">IclR family transcriptional regulator</fullName>
    </submittedName>
</protein>
<dbReference type="PANTHER" id="PTHR30136">
    <property type="entry name" value="HELIX-TURN-HELIX TRANSCRIPTIONAL REGULATOR, ICLR FAMILY"/>
    <property type="match status" value="1"/>
</dbReference>
<accession>A0A345ZWK8</accession>
<dbReference type="EMBL" id="CP031417">
    <property type="protein sequence ID" value="AXK81305.1"/>
    <property type="molecule type" value="Genomic_DNA"/>
</dbReference>
<dbReference type="Pfam" id="PF09339">
    <property type="entry name" value="HTH_IclR"/>
    <property type="match status" value="1"/>
</dbReference>
<evidence type="ECO:0000259" key="5">
    <source>
        <dbReference type="PROSITE" id="PS51077"/>
    </source>
</evidence>
<dbReference type="AlphaFoldDB" id="A0A345ZWK8"/>
<feature type="region of interest" description="Disordered" evidence="4">
    <location>
        <begin position="1"/>
        <end position="24"/>
    </location>
</feature>
<dbReference type="InterPro" id="IPR014757">
    <property type="entry name" value="Tscrpt_reg_IclR_C"/>
</dbReference>
<dbReference type="RefSeq" id="WP_115691684.1">
    <property type="nucleotide sequence ID" value="NZ_CP031417.1"/>
</dbReference>
<gene>
    <name evidence="7" type="ORF">DW352_12765</name>
</gene>
<feature type="domain" description="HTH iclR-type" evidence="5">
    <location>
        <begin position="27"/>
        <end position="89"/>
    </location>
</feature>
<dbReference type="InterPro" id="IPR050707">
    <property type="entry name" value="HTH_MetabolicPath_Reg"/>
</dbReference>
<dbReference type="FunFam" id="1.10.10.10:FF:000056">
    <property type="entry name" value="IclR family transcriptional regulator"/>
    <property type="match status" value="1"/>
</dbReference>
<feature type="domain" description="IclR-ED" evidence="6">
    <location>
        <begin position="90"/>
        <end position="272"/>
    </location>
</feature>
<dbReference type="InterPro" id="IPR036390">
    <property type="entry name" value="WH_DNA-bd_sf"/>
</dbReference>
<dbReference type="OrthoDB" id="6057486at2"/>
<organism evidence="7 8">
    <name type="scientific">Pseudolabrys taiwanensis</name>
    <dbReference type="NCBI Taxonomy" id="331696"/>
    <lineage>
        <taxon>Bacteria</taxon>
        <taxon>Pseudomonadati</taxon>
        <taxon>Pseudomonadota</taxon>
        <taxon>Alphaproteobacteria</taxon>
        <taxon>Hyphomicrobiales</taxon>
        <taxon>Xanthobacteraceae</taxon>
        <taxon>Pseudolabrys</taxon>
    </lineage>
</organism>
<dbReference type="GO" id="GO:0003700">
    <property type="term" value="F:DNA-binding transcription factor activity"/>
    <property type="evidence" value="ECO:0007669"/>
    <property type="project" value="TreeGrafter"/>
</dbReference>
<dbReference type="SUPFAM" id="SSF46785">
    <property type="entry name" value="Winged helix' DNA-binding domain"/>
    <property type="match status" value="1"/>
</dbReference>
<keyword evidence="2" id="KW-0238">DNA-binding</keyword>
<evidence type="ECO:0000313" key="7">
    <source>
        <dbReference type="EMBL" id="AXK81305.1"/>
    </source>
</evidence>
<evidence type="ECO:0000256" key="1">
    <source>
        <dbReference type="ARBA" id="ARBA00023015"/>
    </source>
</evidence>
<dbReference type="Gene3D" id="1.10.10.10">
    <property type="entry name" value="Winged helix-like DNA-binding domain superfamily/Winged helix DNA-binding domain"/>
    <property type="match status" value="1"/>
</dbReference>
<name>A0A345ZWK8_9HYPH</name>
<dbReference type="SUPFAM" id="SSF55781">
    <property type="entry name" value="GAF domain-like"/>
    <property type="match status" value="1"/>
</dbReference>
<dbReference type="InterPro" id="IPR005471">
    <property type="entry name" value="Tscrpt_reg_IclR_N"/>
</dbReference>
<keyword evidence="8" id="KW-1185">Reference proteome</keyword>
<dbReference type="PROSITE" id="PS51078">
    <property type="entry name" value="ICLR_ED"/>
    <property type="match status" value="1"/>
</dbReference>